<gene>
    <name evidence="3" type="ORF">M9Y10_014912</name>
</gene>
<evidence type="ECO:0000256" key="1">
    <source>
        <dbReference type="SAM" id="Coils"/>
    </source>
</evidence>
<keyword evidence="1" id="KW-0175">Coiled coil</keyword>
<dbReference type="EMBL" id="JAPFFF010000002">
    <property type="protein sequence ID" value="KAK8896982.1"/>
    <property type="molecule type" value="Genomic_DNA"/>
</dbReference>
<name>A0ABR2L197_9EUKA</name>
<feature type="region of interest" description="Disordered" evidence="2">
    <location>
        <begin position="721"/>
        <end position="814"/>
    </location>
</feature>
<feature type="compositionally biased region" description="Polar residues" evidence="2">
    <location>
        <begin position="34"/>
        <end position="45"/>
    </location>
</feature>
<feature type="compositionally biased region" description="Polar residues" evidence="2">
    <location>
        <begin position="751"/>
        <end position="762"/>
    </location>
</feature>
<feature type="region of interest" description="Disordered" evidence="2">
    <location>
        <begin position="1"/>
        <end position="89"/>
    </location>
</feature>
<evidence type="ECO:0008006" key="5">
    <source>
        <dbReference type="Google" id="ProtNLM"/>
    </source>
</evidence>
<organism evidence="3 4">
    <name type="scientific">Tritrichomonas musculus</name>
    <dbReference type="NCBI Taxonomy" id="1915356"/>
    <lineage>
        <taxon>Eukaryota</taxon>
        <taxon>Metamonada</taxon>
        <taxon>Parabasalia</taxon>
        <taxon>Tritrichomonadida</taxon>
        <taxon>Tritrichomonadidae</taxon>
        <taxon>Tritrichomonas</taxon>
    </lineage>
</organism>
<sequence length="814" mass="94433">MSSPTNPSRSIPIPKGETSPQTLHHIPLIEGRRNSFSGKSLNSNKPPLPAEPASPSQISSPRLHRSQNSSPLGRFRSISDSENTDKIPNISQNRTKLILEILERNDSNEMQYKKSQNCCIFPSEKSMEEKSFDEKKFMKREFPSYFSTERQFFRFLMHQFDEALQGVEDRLPHYYSIDNLNEHQMKGLISELDLWFALFDECIGQESQKSSMNAYIMKQIMEVFQQDFLLLINQVKTEHKRYTNLIGAQRIKDEETETGMLQKEYEKVVAEKDRLKREMKQIQSEIQKNHYEKFQIKYQLDEANVHIRNLEETVEQLNDKIAYGNERINDLLKSKPSEALEATFTSVPGDVLETWTQCSQFLTAIMDDELTKLDFNSLFLDNMTKNDGTLGTFLTLPRPEVPTFEGPNVHYSKLIGLIKMFLKDGNSKTLFDIFSGKIRDLFKKFSIFYVDRVLQHRKGDREKESKLRKQIKDLRSSFQNPNDWMKIVLDSPDLFSIPKKGAPDVQSQMLFVYQQSMELMKKGLNKPRSASEIVKKCFSGDQLLLFLAQVSKLSNSDISADIFRMFVSNEMPYHMYLYYSKISAMNEKLDLFKRAALLTSQFKDFGINSIPQQKRRRFESMYCVSPVTFPIFMLAVYQHLIENISNEIADKVNKKDLINFLKEKYNDDELCEYLVAVSEKDDPSVIEYASVLFTFKKEKFPNALKNFDPLNSKVIEYMSTFGQKKETKKSPKKKSRASSRSPSRHIRPSSNNGEIPQMSPQEQLDEKQKVDAAEEANTCNDADTQKADLNEEEEDRKEVNVMIDIPNVSEENDE</sequence>
<keyword evidence="4" id="KW-1185">Reference proteome</keyword>
<feature type="coiled-coil region" evidence="1">
    <location>
        <begin position="258"/>
        <end position="327"/>
    </location>
</feature>
<reference evidence="3 4" key="1">
    <citation type="submission" date="2024-04" db="EMBL/GenBank/DDBJ databases">
        <title>Tritrichomonas musculus Genome.</title>
        <authorList>
            <person name="Alves-Ferreira E."/>
            <person name="Grigg M."/>
            <person name="Lorenzi H."/>
            <person name="Galac M."/>
        </authorList>
    </citation>
    <scope>NUCLEOTIDE SEQUENCE [LARGE SCALE GENOMIC DNA]</scope>
    <source>
        <strain evidence="3 4">EAF2021</strain>
    </source>
</reference>
<proteinExistence type="predicted"/>
<feature type="compositionally biased region" description="Basic residues" evidence="2">
    <location>
        <begin position="730"/>
        <end position="747"/>
    </location>
</feature>
<evidence type="ECO:0000256" key="2">
    <source>
        <dbReference type="SAM" id="MobiDB-lite"/>
    </source>
</evidence>
<dbReference type="Proteomes" id="UP001470230">
    <property type="component" value="Unassembled WGS sequence"/>
</dbReference>
<evidence type="ECO:0000313" key="3">
    <source>
        <dbReference type="EMBL" id="KAK8896982.1"/>
    </source>
</evidence>
<evidence type="ECO:0000313" key="4">
    <source>
        <dbReference type="Proteomes" id="UP001470230"/>
    </source>
</evidence>
<comment type="caution">
    <text evidence="3">The sequence shown here is derived from an EMBL/GenBank/DDBJ whole genome shotgun (WGS) entry which is preliminary data.</text>
</comment>
<protein>
    <recommendedName>
        <fullName evidence="5">Translin-associated factor X-interacting protein 1 N-terminal domain-containing protein</fullName>
    </recommendedName>
</protein>
<feature type="compositionally biased region" description="Polar residues" evidence="2">
    <location>
        <begin position="54"/>
        <end position="71"/>
    </location>
</feature>
<accession>A0ABR2L197</accession>